<evidence type="ECO:0000256" key="2">
    <source>
        <dbReference type="SAM" id="MobiDB-lite"/>
    </source>
</evidence>
<feature type="region of interest" description="Disordered" evidence="2">
    <location>
        <begin position="191"/>
        <end position="218"/>
    </location>
</feature>
<proteinExistence type="predicted"/>
<dbReference type="Pfam" id="PF05557">
    <property type="entry name" value="MAD"/>
    <property type="match status" value="1"/>
</dbReference>
<sequence>MQAHERTQQLVTWRLESLGSLWSHCPHCPREQCANTLECEINAISQHVDVSHKQACSDIEKASQFITKALQSEVQQSMALRMLVHRLEDRASESRRSLSEQVESIRQLKLQVEELQKHLQDKDNSLTQANQTIAFLKNELKDLHQQLHSQQSNHRMIQEVTEWLQDGESQPIVVKVEDDFLQNSSIGFKEEQDDAADAVHDDEDGYQCSQSDGADLPTEQTISSSADIKAELVQEQDGESDMAPVLSPKTNQSPPDLACLLHLNRVSVQLVDCCTTQGQQGTSSKNKDGEKTQTGRGLRMTSSAIPKSEAIPETIMRELKKSVNSSRNLKNHMFERIWPEVNSRVNYPLKEALIQLTDQELLDMDCNISRYCVSNLTRHLSEIGMRRVIDAWNAHRIPGKGIPNQLAKDGSLKKVPEGLLPHAAEAADLYQKEVGHSLTRVSGFGTDPLQLDEKFSVERLFAETYPDMAILYNSVVNKDFKPFQGALGHLINITKSHI</sequence>
<accession>A0ABD1J3I6</accession>
<comment type="caution">
    <text evidence="3">The sequence shown here is derived from an EMBL/GenBank/DDBJ whole genome shotgun (WGS) entry which is preliminary data.</text>
</comment>
<reference evidence="3 4" key="1">
    <citation type="submission" date="2024-09" db="EMBL/GenBank/DDBJ databases">
        <title>A chromosome-level genome assembly of Gray's grenadier anchovy, Coilia grayii.</title>
        <authorList>
            <person name="Fu Z."/>
        </authorList>
    </citation>
    <scope>NUCLEOTIDE SEQUENCE [LARGE SCALE GENOMIC DNA]</scope>
    <source>
        <strain evidence="3">G4</strain>
        <tissue evidence="3">Muscle</tissue>
    </source>
</reference>
<dbReference type="EMBL" id="JBHFQA010000020">
    <property type="protein sequence ID" value="KAL2081070.1"/>
    <property type="molecule type" value="Genomic_DNA"/>
</dbReference>
<evidence type="ECO:0000256" key="1">
    <source>
        <dbReference type="SAM" id="Coils"/>
    </source>
</evidence>
<keyword evidence="1" id="KW-0175">Coiled coil</keyword>
<keyword evidence="4" id="KW-1185">Reference proteome</keyword>
<feature type="compositionally biased region" description="Acidic residues" evidence="2">
    <location>
        <begin position="191"/>
        <end position="205"/>
    </location>
</feature>
<name>A0ABD1J3I6_9TELE</name>
<dbReference type="AlphaFoldDB" id="A0ABD1J3I6"/>
<gene>
    <name evidence="3" type="ORF">ACEWY4_022923</name>
</gene>
<feature type="compositionally biased region" description="Polar residues" evidence="2">
    <location>
        <begin position="207"/>
        <end position="218"/>
    </location>
</feature>
<evidence type="ECO:0000313" key="3">
    <source>
        <dbReference type="EMBL" id="KAL2081070.1"/>
    </source>
</evidence>
<organism evidence="3 4">
    <name type="scientific">Coilia grayii</name>
    <name type="common">Gray's grenadier anchovy</name>
    <dbReference type="NCBI Taxonomy" id="363190"/>
    <lineage>
        <taxon>Eukaryota</taxon>
        <taxon>Metazoa</taxon>
        <taxon>Chordata</taxon>
        <taxon>Craniata</taxon>
        <taxon>Vertebrata</taxon>
        <taxon>Euteleostomi</taxon>
        <taxon>Actinopterygii</taxon>
        <taxon>Neopterygii</taxon>
        <taxon>Teleostei</taxon>
        <taxon>Clupei</taxon>
        <taxon>Clupeiformes</taxon>
        <taxon>Clupeoidei</taxon>
        <taxon>Engraulidae</taxon>
        <taxon>Coilinae</taxon>
        <taxon>Coilia</taxon>
    </lineage>
</organism>
<dbReference type="InterPro" id="IPR008672">
    <property type="entry name" value="Mad1"/>
</dbReference>
<feature type="coiled-coil region" evidence="1">
    <location>
        <begin position="98"/>
        <end position="153"/>
    </location>
</feature>
<protein>
    <submittedName>
        <fullName evidence="3">Uncharacterized protein</fullName>
    </submittedName>
</protein>
<feature type="region of interest" description="Disordered" evidence="2">
    <location>
        <begin position="277"/>
        <end position="299"/>
    </location>
</feature>
<dbReference type="Proteomes" id="UP001591681">
    <property type="component" value="Unassembled WGS sequence"/>
</dbReference>
<evidence type="ECO:0000313" key="4">
    <source>
        <dbReference type="Proteomes" id="UP001591681"/>
    </source>
</evidence>